<dbReference type="CDD" id="cd00293">
    <property type="entry name" value="USP-like"/>
    <property type="match status" value="1"/>
</dbReference>
<dbReference type="InterPro" id="IPR014729">
    <property type="entry name" value="Rossmann-like_a/b/a_fold"/>
</dbReference>
<dbReference type="PANTHER" id="PTHR46268:SF15">
    <property type="entry name" value="UNIVERSAL STRESS PROTEIN HP_0031"/>
    <property type="match status" value="1"/>
</dbReference>
<proteinExistence type="inferred from homology"/>
<reference evidence="3 4" key="1">
    <citation type="journal article" date="2013" name="Biodegradation">
        <title>Quantitative proteomic analysis of ibuprofen-degrading Patulibacter sp. strain I11.</title>
        <authorList>
            <person name="Almeida B."/>
            <person name="Kjeldal H."/>
            <person name="Lolas I."/>
            <person name="Knudsen A.D."/>
            <person name="Carvalho G."/>
            <person name="Nielsen K.L."/>
            <person name="Barreto Crespo M.T."/>
            <person name="Stensballe A."/>
            <person name="Nielsen J.L."/>
        </authorList>
    </citation>
    <scope>NUCLEOTIDE SEQUENCE [LARGE SCALE GENOMIC DNA]</scope>
    <source>
        <strain evidence="3 4">I11</strain>
    </source>
</reference>
<comment type="caution">
    <text evidence="3">The sequence shown here is derived from an EMBL/GenBank/DDBJ whole genome shotgun (WGS) entry which is preliminary data.</text>
</comment>
<protein>
    <submittedName>
        <fullName evidence="3">Universal stress protein</fullName>
    </submittedName>
</protein>
<dbReference type="Proteomes" id="UP000005143">
    <property type="component" value="Unassembled WGS sequence"/>
</dbReference>
<keyword evidence="4" id="KW-1185">Reference proteome</keyword>
<dbReference type="PANTHER" id="PTHR46268">
    <property type="entry name" value="STRESS RESPONSE PROTEIN NHAX"/>
    <property type="match status" value="1"/>
</dbReference>
<evidence type="ECO:0000313" key="4">
    <source>
        <dbReference type="Proteomes" id="UP000005143"/>
    </source>
</evidence>
<evidence type="ECO:0000256" key="1">
    <source>
        <dbReference type="ARBA" id="ARBA00008791"/>
    </source>
</evidence>
<sequence length="131" mass="13363">MFKKIVVGTDGSETALVALRHAVRLAAAGGSSVEIVTAHDPQATPSAGDAIDTLLRDAEAVVREGGISDVRTHAQPGDPAEVIIALADRVGGDLIVVGNKGMTGTKRFLLGSVPDKISHHAGASVLIVHTT</sequence>
<name>H0E8M4_9ACTN</name>
<organism evidence="3 4">
    <name type="scientific">Patulibacter medicamentivorans</name>
    <dbReference type="NCBI Taxonomy" id="1097667"/>
    <lineage>
        <taxon>Bacteria</taxon>
        <taxon>Bacillati</taxon>
        <taxon>Actinomycetota</taxon>
        <taxon>Thermoleophilia</taxon>
        <taxon>Solirubrobacterales</taxon>
        <taxon>Patulibacteraceae</taxon>
        <taxon>Patulibacter</taxon>
    </lineage>
</organism>
<dbReference type="Gene3D" id="3.40.50.620">
    <property type="entry name" value="HUPs"/>
    <property type="match status" value="1"/>
</dbReference>
<dbReference type="Pfam" id="PF00582">
    <property type="entry name" value="Usp"/>
    <property type="match status" value="1"/>
</dbReference>
<evidence type="ECO:0000313" key="3">
    <source>
        <dbReference type="EMBL" id="EHN10024.1"/>
    </source>
</evidence>
<feature type="domain" description="UspA" evidence="2">
    <location>
        <begin position="1"/>
        <end position="129"/>
    </location>
</feature>
<dbReference type="PRINTS" id="PR01438">
    <property type="entry name" value="UNVRSLSTRESS"/>
</dbReference>
<comment type="similarity">
    <text evidence="1">Belongs to the universal stress protein A family.</text>
</comment>
<dbReference type="AlphaFoldDB" id="H0E8M4"/>
<dbReference type="SUPFAM" id="SSF52402">
    <property type="entry name" value="Adenine nucleotide alpha hydrolases-like"/>
    <property type="match status" value="1"/>
</dbReference>
<dbReference type="InterPro" id="IPR006016">
    <property type="entry name" value="UspA"/>
</dbReference>
<dbReference type="InterPro" id="IPR006015">
    <property type="entry name" value="Universal_stress_UspA"/>
</dbReference>
<accession>H0E8M4</accession>
<dbReference type="EMBL" id="AGUD01000244">
    <property type="protein sequence ID" value="EHN10024.1"/>
    <property type="molecule type" value="Genomic_DNA"/>
</dbReference>
<gene>
    <name evidence="3" type="ORF">PAI11_31850</name>
</gene>
<dbReference type="RefSeq" id="WP_007577010.1">
    <property type="nucleotide sequence ID" value="NZ_AGUD01000244.1"/>
</dbReference>
<dbReference type="OrthoDB" id="3427787at2"/>
<evidence type="ECO:0000259" key="2">
    <source>
        <dbReference type="Pfam" id="PF00582"/>
    </source>
</evidence>